<gene>
    <name evidence="2" type="ORF">SLEP1_g45069</name>
</gene>
<evidence type="ECO:0000313" key="2">
    <source>
        <dbReference type="EMBL" id="GKV36993.1"/>
    </source>
</evidence>
<protein>
    <submittedName>
        <fullName evidence="2">Uncharacterized protein</fullName>
    </submittedName>
</protein>
<keyword evidence="1" id="KW-1133">Transmembrane helix</keyword>
<comment type="caution">
    <text evidence="2">The sequence shown here is derived from an EMBL/GenBank/DDBJ whole genome shotgun (WGS) entry which is preliminary data.</text>
</comment>
<dbReference type="AlphaFoldDB" id="A0AAV5LJG1"/>
<keyword evidence="1" id="KW-0812">Transmembrane</keyword>
<feature type="transmembrane region" description="Helical" evidence="1">
    <location>
        <begin position="6"/>
        <end position="23"/>
    </location>
</feature>
<accession>A0AAV5LJG1</accession>
<dbReference type="EMBL" id="BPVZ01000119">
    <property type="protein sequence ID" value="GKV36993.1"/>
    <property type="molecule type" value="Genomic_DNA"/>
</dbReference>
<dbReference type="Proteomes" id="UP001054252">
    <property type="component" value="Unassembled WGS sequence"/>
</dbReference>
<keyword evidence="1" id="KW-0472">Membrane</keyword>
<name>A0AAV5LJG1_9ROSI</name>
<keyword evidence="3" id="KW-1185">Reference proteome</keyword>
<proteinExistence type="predicted"/>
<organism evidence="2 3">
    <name type="scientific">Rubroshorea leprosula</name>
    <dbReference type="NCBI Taxonomy" id="152421"/>
    <lineage>
        <taxon>Eukaryota</taxon>
        <taxon>Viridiplantae</taxon>
        <taxon>Streptophyta</taxon>
        <taxon>Embryophyta</taxon>
        <taxon>Tracheophyta</taxon>
        <taxon>Spermatophyta</taxon>
        <taxon>Magnoliopsida</taxon>
        <taxon>eudicotyledons</taxon>
        <taxon>Gunneridae</taxon>
        <taxon>Pentapetalae</taxon>
        <taxon>rosids</taxon>
        <taxon>malvids</taxon>
        <taxon>Malvales</taxon>
        <taxon>Dipterocarpaceae</taxon>
        <taxon>Rubroshorea</taxon>
    </lineage>
</organism>
<evidence type="ECO:0000313" key="3">
    <source>
        <dbReference type="Proteomes" id="UP001054252"/>
    </source>
</evidence>
<evidence type="ECO:0000256" key="1">
    <source>
        <dbReference type="SAM" id="Phobius"/>
    </source>
</evidence>
<reference evidence="2 3" key="1">
    <citation type="journal article" date="2021" name="Commun. Biol.">
        <title>The genome of Shorea leprosula (Dipterocarpaceae) highlights the ecological relevance of drought in aseasonal tropical rainforests.</title>
        <authorList>
            <person name="Ng K.K.S."/>
            <person name="Kobayashi M.J."/>
            <person name="Fawcett J.A."/>
            <person name="Hatakeyama M."/>
            <person name="Paape T."/>
            <person name="Ng C.H."/>
            <person name="Ang C.C."/>
            <person name="Tnah L.H."/>
            <person name="Lee C.T."/>
            <person name="Nishiyama T."/>
            <person name="Sese J."/>
            <person name="O'Brien M.J."/>
            <person name="Copetti D."/>
            <person name="Mohd Noor M.I."/>
            <person name="Ong R.C."/>
            <person name="Putra M."/>
            <person name="Sireger I.Z."/>
            <person name="Indrioko S."/>
            <person name="Kosugi Y."/>
            <person name="Izuno A."/>
            <person name="Isagi Y."/>
            <person name="Lee S.L."/>
            <person name="Shimizu K.K."/>
        </authorList>
    </citation>
    <scope>NUCLEOTIDE SEQUENCE [LARGE SCALE GENOMIC DNA]</scope>
    <source>
        <strain evidence="2">214</strain>
    </source>
</reference>
<sequence length="61" mass="7702">MSKKTWSFFLLLMKFFLILLVICHRRKHRYRELQLCDQDERDYRRKMWMTEIHPLVDLLGC</sequence>